<reference evidence="2" key="1">
    <citation type="submission" date="2020-07" db="EMBL/GenBank/DDBJ databases">
        <authorList>
            <person name="Ferguson B K."/>
        </authorList>
    </citation>
    <scope>NUCLEOTIDE SEQUENCE</scope>
    <source>
        <strain evidence="2">L06</strain>
    </source>
</reference>
<dbReference type="AlphaFoldDB" id="A0A6V7I9G6"/>
<accession>A0A6V7I9G6</accession>
<sequence length="114" mass="12523">MTTAATNHPEVTQHEITLHPIRFSRQTRRGMRCYTHFSPPLFVSKSTSNLTVYLASSSYIVPLSFFSSSSTTSKFEGVIVVAAAAVVVTIPAAVLFSFCVLSTGRVLIRRNLIK</sequence>
<keyword evidence="1" id="KW-0812">Transmembrane</keyword>
<dbReference type="EMBL" id="CADCXW020000003">
    <property type="protein sequence ID" value="CAD1536303.1"/>
    <property type="molecule type" value="Genomic_DNA"/>
</dbReference>
<name>A0A6V7I9G6_9HYME</name>
<evidence type="ECO:0000256" key="1">
    <source>
        <dbReference type="SAM" id="Phobius"/>
    </source>
</evidence>
<feature type="transmembrane region" description="Helical" evidence="1">
    <location>
        <begin position="50"/>
        <end position="67"/>
    </location>
</feature>
<evidence type="ECO:0000313" key="2">
    <source>
        <dbReference type="EMBL" id="CAD1536303.1"/>
    </source>
</evidence>
<protein>
    <recommendedName>
        <fullName evidence="3">Transmembrane protein</fullName>
    </recommendedName>
</protein>
<gene>
    <name evidence="2" type="ORF">BBRV_LOCUS19204</name>
</gene>
<keyword evidence="1" id="KW-0472">Membrane</keyword>
<keyword evidence="1" id="KW-1133">Transmembrane helix</keyword>
<organism evidence="2">
    <name type="scientific">Bracon brevicornis</name>
    <dbReference type="NCBI Taxonomy" id="1563983"/>
    <lineage>
        <taxon>Eukaryota</taxon>
        <taxon>Metazoa</taxon>
        <taxon>Ecdysozoa</taxon>
        <taxon>Arthropoda</taxon>
        <taxon>Hexapoda</taxon>
        <taxon>Insecta</taxon>
        <taxon>Pterygota</taxon>
        <taxon>Neoptera</taxon>
        <taxon>Endopterygota</taxon>
        <taxon>Hymenoptera</taxon>
        <taxon>Apocrita</taxon>
        <taxon>Ichneumonoidea</taxon>
        <taxon>Braconidae</taxon>
        <taxon>Braconinae</taxon>
        <taxon>Bracon</taxon>
    </lineage>
</organism>
<evidence type="ECO:0008006" key="3">
    <source>
        <dbReference type="Google" id="ProtNLM"/>
    </source>
</evidence>
<feature type="transmembrane region" description="Helical" evidence="1">
    <location>
        <begin position="79"/>
        <end position="108"/>
    </location>
</feature>
<proteinExistence type="predicted"/>